<keyword evidence="8" id="KW-1185">Reference proteome</keyword>
<dbReference type="GO" id="GO:0000166">
    <property type="term" value="F:nucleotide binding"/>
    <property type="evidence" value="ECO:0007669"/>
    <property type="project" value="UniProtKB-KW"/>
</dbReference>
<name>A0A8R7PYP2_TRIUA</name>
<evidence type="ECO:0000313" key="7">
    <source>
        <dbReference type="EnsemblPlants" id="TuG1812G0300004718.01.T01.cds294919"/>
    </source>
</evidence>
<dbReference type="Proteomes" id="UP000015106">
    <property type="component" value="Chromosome 3"/>
</dbReference>
<keyword evidence="3" id="KW-0677">Repeat</keyword>
<dbReference type="Gene3D" id="1.20.5.4130">
    <property type="match status" value="1"/>
</dbReference>
<organism evidence="7 8">
    <name type="scientific">Triticum urartu</name>
    <name type="common">Red wild einkorn</name>
    <name type="synonym">Crithodium urartu</name>
    <dbReference type="NCBI Taxonomy" id="4572"/>
    <lineage>
        <taxon>Eukaryota</taxon>
        <taxon>Viridiplantae</taxon>
        <taxon>Streptophyta</taxon>
        <taxon>Embryophyta</taxon>
        <taxon>Tracheophyta</taxon>
        <taxon>Spermatophyta</taxon>
        <taxon>Magnoliopsida</taxon>
        <taxon>Liliopsida</taxon>
        <taxon>Poales</taxon>
        <taxon>Poaceae</taxon>
        <taxon>BOP clade</taxon>
        <taxon>Pooideae</taxon>
        <taxon>Triticodae</taxon>
        <taxon>Triticeae</taxon>
        <taxon>Triticinae</taxon>
        <taxon>Triticum</taxon>
    </lineage>
</organism>
<evidence type="ECO:0000313" key="8">
    <source>
        <dbReference type="Proteomes" id="UP000015106"/>
    </source>
</evidence>
<keyword evidence="2" id="KW-0433">Leucine-rich repeat</keyword>
<dbReference type="AlphaFoldDB" id="A0A8R7PYP2"/>
<protein>
    <recommendedName>
        <fullName evidence="6">Disease resistance N-terminal domain-containing protein</fullName>
    </recommendedName>
</protein>
<keyword evidence="5" id="KW-0611">Plant defense</keyword>
<dbReference type="Pfam" id="PF18052">
    <property type="entry name" value="Rx_N"/>
    <property type="match status" value="1"/>
</dbReference>
<evidence type="ECO:0000256" key="2">
    <source>
        <dbReference type="ARBA" id="ARBA00022614"/>
    </source>
</evidence>
<reference evidence="8" key="1">
    <citation type="journal article" date="2013" name="Nature">
        <title>Draft genome of the wheat A-genome progenitor Triticum urartu.</title>
        <authorList>
            <person name="Ling H.Q."/>
            <person name="Zhao S."/>
            <person name="Liu D."/>
            <person name="Wang J."/>
            <person name="Sun H."/>
            <person name="Zhang C."/>
            <person name="Fan H."/>
            <person name="Li D."/>
            <person name="Dong L."/>
            <person name="Tao Y."/>
            <person name="Gao C."/>
            <person name="Wu H."/>
            <person name="Li Y."/>
            <person name="Cui Y."/>
            <person name="Guo X."/>
            <person name="Zheng S."/>
            <person name="Wang B."/>
            <person name="Yu K."/>
            <person name="Liang Q."/>
            <person name="Yang W."/>
            <person name="Lou X."/>
            <person name="Chen J."/>
            <person name="Feng M."/>
            <person name="Jian J."/>
            <person name="Zhang X."/>
            <person name="Luo G."/>
            <person name="Jiang Y."/>
            <person name="Liu J."/>
            <person name="Wang Z."/>
            <person name="Sha Y."/>
            <person name="Zhang B."/>
            <person name="Wu H."/>
            <person name="Tang D."/>
            <person name="Shen Q."/>
            <person name="Xue P."/>
            <person name="Zou S."/>
            <person name="Wang X."/>
            <person name="Liu X."/>
            <person name="Wang F."/>
            <person name="Yang Y."/>
            <person name="An X."/>
            <person name="Dong Z."/>
            <person name="Zhang K."/>
            <person name="Zhang X."/>
            <person name="Luo M.C."/>
            <person name="Dvorak J."/>
            <person name="Tong Y."/>
            <person name="Wang J."/>
            <person name="Yang H."/>
            <person name="Li Z."/>
            <person name="Wang D."/>
            <person name="Zhang A."/>
            <person name="Wang J."/>
        </authorList>
    </citation>
    <scope>NUCLEOTIDE SEQUENCE</scope>
    <source>
        <strain evidence="8">cv. G1812</strain>
    </source>
</reference>
<reference evidence="7" key="2">
    <citation type="submission" date="2018-03" db="EMBL/GenBank/DDBJ databases">
        <title>The Triticum urartu genome reveals the dynamic nature of wheat genome evolution.</title>
        <authorList>
            <person name="Ling H."/>
            <person name="Ma B."/>
            <person name="Shi X."/>
            <person name="Liu H."/>
            <person name="Dong L."/>
            <person name="Sun H."/>
            <person name="Cao Y."/>
            <person name="Gao Q."/>
            <person name="Zheng S."/>
            <person name="Li Y."/>
            <person name="Yu Y."/>
            <person name="Du H."/>
            <person name="Qi M."/>
            <person name="Li Y."/>
            <person name="Yu H."/>
            <person name="Cui Y."/>
            <person name="Wang N."/>
            <person name="Chen C."/>
            <person name="Wu H."/>
            <person name="Zhao Y."/>
            <person name="Zhang J."/>
            <person name="Li Y."/>
            <person name="Zhou W."/>
            <person name="Zhang B."/>
            <person name="Hu W."/>
            <person name="Eijk M."/>
            <person name="Tang J."/>
            <person name="Witsenboer H."/>
            <person name="Zhao S."/>
            <person name="Li Z."/>
            <person name="Zhang A."/>
            <person name="Wang D."/>
            <person name="Liang C."/>
        </authorList>
    </citation>
    <scope>NUCLEOTIDE SEQUENCE [LARGE SCALE GENOMIC DNA]</scope>
    <source>
        <strain evidence="7">cv. G1812</strain>
    </source>
</reference>
<dbReference type="GO" id="GO:0006952">
    <property type="term" value="P:defense response"/>
    <property type="evidence" value="ECO:0007669"/>
    <property type="project" value="UniProtKB-KW"/>
</dbReference>
<proteinExistence type="inferred from homology"/>
<accession>A0A8R7PYP2</accession>
<sequence length="251" mass="28079">MAELAAGAVSSLLVVIRSEARLLRGVRDDVQFIKEEMESMKSFLTHLAKSAPPGGEHDEQVRTWMNQVRLLAQDCNNCIDLYLYRGNPDIHRARGGLRGYLWWATWFLHKLAAQHRAAEQLRLLKERARDVGERRLRYGVEVPDKSEKGQLALTASSSSKAAMVGGYAAVGDDDDEEEENGDDQLMGVMVASGHSARRAFIEPRTLDDYVKAKLWKWAYGVPSQASESLSMVVVAAPHIRTSSLLYKKFGF</sequence>
<comment type="similarity">
    <text evidence="1">Belongs to the disease resistance NB-LRR family.</text>
</comment>
<feature type="domain" description="Disease resistance N-terminal" evidence="6">
    <location>
        <begin position="9"/>
        <end position="86"/>
    </location>
</feature>
<reference evidence="7" key="3">
    <citation type="submission" date="2022-06" db="UniProtKB">
        <authorList>
            <consortium name="EnsemblPlants"/>
        </authorList>
    </citation>
    <scope>IDENTIFICATION</scope>
</reference>
<dbReference type="Gramene" id="TuG1812G0300004718.01.T01">
    <property type="protein sequence ID" value="TuG1812G0300004718.01.T01.cds294919"/>
    <property type="gene ID" value="TuG1812G0300004718.01"/>
</dbReference>
<dbReference type="InterPro" id="IPR038005">
    <property type="entry name" value="RX-like_CC"/>
</dbReference>
<evidence type="ECO:0000256" key="3">
    <source>
        <dbReference type="ARBA" id="ARBA00022737"/>
    </source>
</evidence>
<dbReference type="EnsemblPlants" id="TuG1812G0300004718.01.T01">
    <property type="protein sequence ID" value="TuG1812G0300004718.01.T01.cds294919"/>
    <property type="gene ID" value="TuG1812G0300004718.01"/>
</dbReference>
<keyword evidence="4" id="KW-0547">Nucleotide-binding</keyword>
<evidence type="ECO:0000256" key="1">
    <source>
        <dbReference type="ARBA" id="ARBA00008894"/>
    </source>
</evidence>
<dbReference type="InterPro" id="IPR041118">
    <property type="entry name" value="Rx_N"/>
</dbReference>
<dbReference type="PANTHER" id="PTHR19338">
    <property type="entry name" value="TRANSLOCASE OF INNER MITOCHONDRIAL MEMBRANE 13 HOMOLOG"/>
    <property type="match status" value="1"/>
</dbReference>
<evidence type="ECO:0000256" key="5">
    <source>
        <dbReference type="ARBA" id="ARBA00022821"/>
    </source>
</evidence>
<evidence type="ECO:0000259" key="6">
    <source>
        <dbReference type="Pfam" id="PF18052"/>
    </source>
</evidence>
<dbReference type="CDD" id="cd14798">
    <property type="entry name" value="RX-CC_like"/>
    <property type="match status" value="1"/>
</dbReference>
<dbReference type="PANTHER" id="PTHR19338:SF40">
    <property type="entry name" value="OS06G0314450 PROTEIN"/>
    <property type="match status" value="1"/>
</dbReference>
<evidence type="ECO:0000256" key="4">
    <source>
        <dbReference type="ARBA" id="ARBA00022741"/>
    </source>
</evidence>